<evidence type="ECO:0000256" key="1">
    <source>
        <dbReference type="SAM" id="SignalP"/>
    </source>
</evidence>
<dbReference type="KEGG" id="pchm:VFPPC_11097"/>
<evidence type="ECO:0000313" key="2">
    <source>
        <dbReference type="EMBL" id="OAQ62641.1"/>
    </source>
</evidence>
<dbReference type="GeneID" id="28853359"/>
<keyword evidence="3" id="KW-1185">Reference proteome</keyword>
<feature type="signal peptide" evidence="1">
    <location>
        <begin position="1"/>
        <end position="17"/>
    </location>
</feature>
<sequence length="113" mass="11183">MKVKAALVSLLVGLASAAPQGIQFPKDNGNGCAQGIPSTAPDGQKVCIATNGDILSPKGDVLASFGNGGKDAAAIPVPKGNKPGCPVLFDTCTTFPGCVIEDANGCEISAAIK</sequence>
<reference evidence="2 3" key="1">
    <citation type="journal article" date="2016" name="PLoS Pathog.">
        <title>Biosynthesis of antibiotic leucinostatins in bio-control fungus Purpureocillium lilacinum and their inhibition on phytophthora revealed by genome mining.</title>
        <authorList>
            <person name="Wang G."/>
            <person name="Liu Z."/>
            <person name="Lin R."/>
            <person name="Li E."/>
            <person name="Mao Z."/>
            <person name="Ling J."/>
            <person name="Yang Y."/>
            <person name="Yin W.B."/>
            <person name="Xie B."/>
        </authorList>
    </citation>
    <scope>NUCLEOTIDE SEQUENCE [LARGE SCALE GENOMIC DNA]</scope>
    <source>
        <strain evidence="2">170</strain>
    </source>
</reference>
<name>A0A179FBI5_METCM</name>
<keyword evidence="1" id="KW-0732">Signal</keyword>
<proteinExistence type="predicted"/>
<protein>
    <submittedName>
        <fullName evidence="2">Uncharacterized protein</fullName>
    </submittedName>
</protein>
<dbReference type="Proteomes" id="UP000078397">
    <property type="component" value="Unassembled WGS sequence"/>
</dbReference>
<comment type="caution">
    <text evidence="2">The sequence shown here is derived from an EMBL/GenBank/DDBJ whole genome shotgun (WGS) entry which is preliminary data.</text>
</comment>
<gene>
    <name evidence="2" type="ORF">VFPPC_11097</name>
</gene>
<organism evidence="2 3">
    <name type="scientific">Pochonia chlamydosporia 170</name>
    <dbReference type="NCBI Taxonomy" id="1380566"/>
    <lineage>
        <taxon>Eukaryota</taxon>
        <taxon>Fungi</taxon>
        <taxon>Dikarya</taxon>
        <taxon>Ascomycota</taxon>
        <taxon>Pezizomycotina</taxon>
        <taxon>Sordariomycetes</taxon>
        <taxon>Hypocreomycetidae</taxon>
        <taxon>Hypocreales</taxon>
        <taxon>Clavicipitaceae</taxon>
        <taxon>Pochonia</taxon>
    </lineage>
</organism>
<feature type="chain" id="PRO_5008101486" evidence="1">
    <location>
        <begin position="18"/>
        <end position="113"/>
    </location>
</feature>
<evidence type="ECO:0000313" key="3">
    <source>
        <dbReference type="Proteomes" id="UP000078397"/>
    </source>
</evidence>
<dbReference type="RefSeq" id="XP_018140221.1">
    <property type="nucleotide sequence ID" value="XM_018289365.1"/>
</dbReference>
<dbReference type="AlphaFoldDB" id="A0A179FBI5"/>
<dbReference type="EMBL" id="LSBJ02000006">
    <property type="protein sequence ID" value="OAQ62641.1"/>
    <property type="molecule type" value="Genomic_DNA"/>
</dbReference>
<accession>A0A179FBI5</accession>